<evidence type="ECO:0000256" key="5">
    <source>
        <dbReference type="ARBA" id="ARBA00023098"/>
    </source>
</evidence>
<evidence type="ECO:0000259" key="6">
    <source>
        <dbReference type="Pfam" id="PF13649"/>
    </source>
</evidence>
<dbReference type="RefSeq" id="WP_112257821.1">
    <property type="nucleotide sequence ID" value="NZ_QMIG01000005.1"/>
</dbReference>
<feature type="domain" description="Methyltransferase" evidence="6">
    <location>
        <begin position="23"/>
        <end position="125"/>
    </location>
</feature>
<dbReference type="InterPro" id="IPR041698">
    <property type="entry name" value="Methyltransf_25"/>
</dbReference>
<evidence type="ECO:0000256" key="4">
    <source>
        <dbReference type="ARBA" id="ARBA00022691"/>
    </source>
</evidence>
<proteinExistence type="inferred from homology"/>
<evidence type="ECO:0000313" key="7">
    <source>
        <dbReference type="EMBL" id="RAW15620.1"/>
    </source>
</evidence>
<keyword evidence="5" id="KW-0443">Lipid metabolism</keyword>
<keyword evidence="3 7" id="KW-0808">Transferase</keyword>
<keyword evidence="4" id="KW-0949">S-adenosyl-L-methionine</keyword>
<evidence type="ECO:0000256" key="3">
    <source>
        <dbReference type="ARBA" id="ARBA00022679"/>
    </source>
</evidence>
<comment type="similarity">
    <text evidence="1">Belongs to the CFA/CMAS family.</text>
</comment>
<dbReference type="EMBL" id="QMIG01000005">
    <property type="protein sequence ID" value="RAW15620.1"/>
    <property type="molecule type" value="Genomic_DNA"/>
</dbReference>
<dbReference type="SUPFAM" id="SSF53335">
    <property type="entry name" value="S-adenosyl-L-methionine-dependent methyltransferases"/>
    <property type="match status" value="1"/>
</dbReference>
<dbReference type="Proteomes" id="UP000250462">
    <property type="component" value="Unassembled WGS sequence"/>
</dbReference>
<dbReference type="PANTHER" id="PTHR43667:SF1">
    <property type="entry name" value="CYCLOPROPANE-FATTY-ACYL-PHOSPHOLIPID SYNTHASE"/>
    <property type="match status" value="1"/>
</dbReference>
<dbReference type="Pfam" id="PF13649">
    <property type="entry name" value="Methyltransf_25"/>
    <property type="match status" value="1"/>
</dbReference>
<dbReference type="InterPro" id="IPR050723">
    <property type="entry name" value="CFA/CMAS"/>
</dbReference>
<evidence type="ECO:0000256" key="2">
    <source>
        <dbReference type="ARBA" id="ARBA00022603"/>
    </source>
</evidence>
<organism evidence="7 8">
    <name type="scientific">Phytoactinopolyspora halophila</name>
    <dbReference type="NCBI Taxonomy" id="1981511"/>
    <lineage>
        <taxon>Bacteria</taxon>
        <taxon>Bacillati</taxon>
        <taxon>Actinomycetota</taxon>
        <taxon>Actinomycetes</taxon>
        <taxon>Jiangellales</taxon>
        <taxon>Jiangellaceae</taxon>
        <taxon>Phytoactinopolyspora</taxon>
    </lineage>
</organism>
<dbReference type="OrthoDB" id="4571118at2"/>
<dbReference type="GO" id="GO:0032259">
    <property type="term" value="P:methylation"/>
    <property type="evidence" value="ECO:0007669"/>
    <property type="project" value="UniProtKB-KW"/>
</dbReference>
<evidence type="ECO:0000313" key="8">
    <source>
        <dbReference type="Proteomes" id="UP000250462"/>
    </source>
</evidence>
<dbReference type="AlphaFoldDB" id="A0A329QT76"/>
<dbReference type="Gene3D" id="3.40.50.150">
    <property type="entry name" value="Vaccinia Virus protein VP39"/>
    <property type="match status" value="1"/>
</dbReference>
<dbReference type="InterPro" id="IPR029063">
    <property type="entry name" value="SAM-dependent_MTases_sf"/>
</dbReference>
<protein>
    <submittedName>
        <fullName evidence="7">SAM-dependent methyltransferase</fullName>
    </submittedName>
</protein>
<name>A0A329QT76_9ACTN</name>
<keyword evidence="2 7" id="KW-0489">Methyltransferase</keyword>
<reference evidence="7 8" key="1">
    <citation type="submission" date="2018-06" db="EMBL/GenBank/DDBJ databases">
        <title>Phytoactinopolyspora halophila sp. nov., a novel halophilic actinomycete isolated from a saline soil in China.</title>
        <authorList>
            <person name="Tang S.-K."/>
        </authorList>
    </citation>
    <scope>NUCLEOTIDE SEQUENCE [LARGE SCALE GENOMIC DNA]</scope>
    <source>
        <strain evidence="7 8">YIM 96934</strain>
    </source>
</reference>
<dbReference type="PANTHER" id="PTHR43667">
    <property type="entry name" value="CYCLOPROPANE-FATTY-ACYL-PHOSPHOLIPID SYNTHASE"/>
    <property type="match status" value="1"/>
</dbReference>
<comment type="caution">
    <text evidence="7">The sequence shown here is derived from an EMBL/GenBank/DDBJ whole genome shotgun (WGS) entry which is preliminary data.</text>
</comment>
<dbReference type="GO" id="GO:0006629">
    <property type="term" value="P:lipid metabolic process"/>
    <property type="evidence" value="ECO:0007669"/>
    <property type="project" value="UniProtKB-KW"/>
</dbReference>
<evidence type="ECO:0000256" key="1">
    <source>
        <dbReference type="ARBA" id="ARBA00010815"/>
    </source>
</evidence>
<keyword evidence="8" id="KW-1185">Reference proteome</keyword>
<gene>
    <name evidence="7" type="ORF">DPM12_08195</name>
</gene>
<dbReference type="GO" id="GO:0008168">
    <property type="term" value="F:methyltransferase activity"/>
    <property type="evidence" value="ECO:0007669"/>
    <property type="project" value="UniProtKB-KW"/>
</dbReference>
<sequence>MSALSPRLAAIVDALPLTPGMRVLEIGGGSGAAARAVAGRIGDGHICMIDRSSKSITQAEKNAATEIDAGIMSLRQVAVEDFELDPDEQPFDLAFAVRVGALDGRHPKAGQIALQRIADALTPQGRLFVDGGNALRELSLPR</sequence>
<accession>A0A329QT76</accession>